<evidence type="ECO:0000259" key="2">
    <source>
        <dbReference type="Pfam" id="PF00135"/>
    </source>
</evidence>
<proteinExistence type="predicted"/>
<dbReference type="Pfam" id="PF00135">
    <property type="entry name" value="COesterase"/>
    <property type="match status" value="1"/>
</dbReference>
<dbReference type="InterPro" id="IPR029058">
    <property type="entry name" value="AB_hydrolase_fold"/>
</dbReference>
<dbReference type="InterPro" id="IPR002018">
    <property type="entry name" value="CarbesteraseB"/>
</dbReference>
<reference evidence="3" key="1">
    <citation type="submission" date="2021-04" db="EMBL/GenBank/DDBJ databases">
        <title>Genome based classification of Actinospica acidithermotolerans sp. nov., an actinobacterium isolated from an Indonesian hot spring.</title>
        <authorList>
            <person name="Kusuma A.B."/>
            <person name="Putra K.E."/>
            <person name="Nafisah S."/>
            <person name="Loh J."/>
            <person name="Nouioui I."/>
            <person name="Goodfellow M."/>
        </authorList>
    </citation>
    <scope>NUCLEOTIDE SEQUENCE</scope>
    <source>
        <strain evidence="3">CSCA 57</strain>
    </source>
</reference>
<evidence type="ECO:0000313" key="4">
    <source>
        <dbReference type="Proteomes" id="UP000675781"/>
    </source>
</evidence>
<gene>
    <name evidence="3" type="ORF">KDL01_11525</name>
</gene>
<feature type="region of interest" description="Disordered" evidence="1">
    <location>
        <begin position="44"/>
        <end position="65"/>
    </location>
</feature>
<name>A0A941EMM1_9ACTN</name>
<dbReference type="InterPro" id="IPR006311">
    <property type="entry name" value="TAT_signal"/>
</dbReference>
<dbReference type="PANTHER" id="PTHR11559">
    <property type="entry name" value="CARBOXYLESTERASE"/>
    <property type="match status" value="1"/>
</dbReference>
<sequence>MSLRNESPAETPPETPSLGRRGFLGGAAGVAAGAVLFDTAAAGPASASTSTSHSDPAASRPVRTESGWVSGVAAGVAGVSVYRGIPYAASTAGPNRWRAPRPAPSWSGVRAADSWGPACPQPVDGIPADQVPELSEDCLNLNVWTGSSSTDSGPDQGSGGRRPVFVWIYGGRNSAMWSGQPIYDGATLAGKGVVVVTFNHRVGPFGDLALPELSAESGHGGSGNWGVLDSVAALAWVHRNIAAFGGDPDRVTLAGWSHGSSFTNILMISKLARGLFHRALLSSGVQYTKDPSLGHVAGGYSTLASAEANGTAFAALMGADSLAGLRALSAEDIVQTVFAPGAPSQGTNFGNVLDGYVLPTTYTEAMHPGREVDVPVLTGNCKDENGASPTFTISVADYQSFAASTFGDQAARFLALYPAATDAEAAEQYCRYADDEERVSTFLWGTQFRLDARNTSPIHTYWWTQVPPGTDTTNPITPGQDAAELGAYHGSDLYYIFGGLSGTDRPWTAKDYEVADAMSTYVANFAAAGDPNTPARAAHGHGRALPAWPELRTTVPQVMELGTALEPIGAADSAAKYAFLKSYLESQTTAY</sequence>
<protein>
    <submittedName>
        <fullName evidence="3">Carboxylesterase family protein</fullName>
    </submittedName>
</protein>
<dbReference type="Gene3D" id="3.40.50.1820">
    <property type="entry name" value="alpha/beta hydrolase"/>
    <property type="match status" value="1"/>
</dbReference>
<dbReference type="EMBL" id="JAGSOG010000042">
    <property type="protein sequence ID" value="MBR7833901.1"/>
    <property type="molecule type" value="Genomic_DNA"/>
</dbReference>
<dbReference type="InterPro" id="IPR050309">
    <property type="entry name" value="Type-B_Carboxylest/Lipase"/>
</dbReference>
<organism evidence="3 4">
    <name type="scientific">Actinospica durhamensis</name>
    <dbReference type="NCBI Taxonomy" id="1508375"/>
    <lineage>
        <taxon>Bacteria</taxon>
        <taxon>Bacillati</taxon>
        <taxon>Actinomycetota</taxon>
        <taxon>Actinomycetes</taxon>
        <taxon>Catenulisporales</taxon>
        <taxon>Actinospicaceae</taxon>
        <taxon>Actinospica</taxon>
    </lineage>
</organism>
<dbReference type="AlphaFoldDB" id="A0A941EMM1"/>
<evidence type="ECO:0000313" key="3">
    <source>
        <dbReference type="EMBL" id="MBR7833901.1"/>
    </source>
</evidence>
<feature type="region of interest" description="Disordered" evidence="1">
    <location>
        <begin position="1"/>
        <end position="23"/>
    </location>
</feature>
<dbReference type="PROSITE" id="PS51318">
    <property type="entry name" value="TAT"/>
    <property type="match status" value="1"/>
</dbReference>
<evidence type="ECO:0000256" key="1">
    <source>
        <dbReference type="SAM" id="MobiDB-lite"/>
    </source>
</evidence>
<dbReference type="SUPFAM" id="SSF53474">
    <property type="entry name" value="alpha/beta-Hydrolases"/>
    <property type="match status" value="1"/>
</dbReference>
<feature type="compositionally biased region" description="Low complexity" evidence="1">
    <location>
        <begin position="44"/>
        <end position="59"/>
    </location>
</feature>
<dbReference type="Proteomes" id="UP000675781">
    <property type="component" value="Unassembled WGS sequence"/>
</dbReference>
<accession>A0A941EMM1</accession>
<dbReference type="RefSeq" id="WP_212528419.1">
    <property type="nucleotide sequence ID" value="NZ_JAGSOG010000042.1"/>
</dbReference>
<feature type="domain" description="Carboxylesterase type B" evidence="2">
    <location>
        <begin position="61"/>
        <end position="578"/>
    </location>
</feature>
<keyword evidence="4" id="KW-1185">Reference proteome</keyword>
<comment type="caution">
    <text evidence="3">The sequence shown here is derived from an EMBL/GenBank/DDBJ whole genome shotgun (WGS) entry which is preliminary data.</text>
</comment>